<feature type="binding site" evidence="2">
    <location>
        <position position="104"/>
    </location>
    <ligand>
        <name>Fe cation</name>
        <dbReference type="ChEBI" id="CHEBI:24875"/>
    </ligand>
</feature>
<proteinExistence type="inferred from homology"/>
<dbReference type="PANTHER" id="PTHR43594">
    <property type="entry name" value="QUERCETIN 2,3-DIOXYGENASE"/>
    <property type="match status" value="1"/>
</dbReference>
<dbReference type="Gene3D" id="2.60.120.10">
    <property type="entry name" value="Jelly Rolls"/>
    <property type="match status" value="2"/>
</dbReference>
<protein>
    <recommendedName>
        <fullName evidence="8">Pirin family protein</fullName>
    </recommendedName>
</protein>
<dbReference type="RefSeq" id="WP_091539089.1">
    <property type="nucleotide sequence ID" value="NZ_FONY01000002.1"/>
</dbReference>
<feature type="binding site" evidence="2">
    <location>
        <position position="106"/>
    </location>
    <ligand>
        <name>Fe cation</name>
        <dbReference type="ChEBI" id="CHEBI:24875"/>
    </ligand>
</feature>
<organism evidence="6 7">
    <name type="scientific">Thermoflexibacter ruber</name>
    <dbReference type="NCBI Taxonomy" id="1003"/>
    <lineage>
        <taxon>Bacteria</taxon>
        <taxon>Pseudomonadati</taxon>
        <taxon>Bacteroidota</taxon>
        <taxon>Cytophagia</taxon>
        <taxon>Cytophagales</taxon>
        <taxon>Thermoflexibacteraceae</taxon>
        <taxon>Thermoflexibacter</taxon>
    </lineage>
</organism>
<keyword evidence="2" id="KW-0479">Metal-binding</keyword>
<keyword evidence="2" id="KW-0408">Iron</keyword>
<evidence type="ECO:0008006" key="8">
    <source>
        <dbReference type="Google" id="ProtNLM"/>
    </source>
</evidence>
<dbReference type="InterPro" id="IPR014710">
    <property type="entry name" value="RmlC-like_jellyroll"/>
</dbReference>
<dbReference type="Proteomes" id="UP000199513">
    <property type="component" value="Unassembled WGS sequence"/>
</dbReference>
<dbReference type="Pfam" id="PF05726">
    <property type="entry name" value="Pirin_C"/>
    <property type="match status" value="1"/>
</dbReference>
<feature type="binding site" evidence="2">
    <location>
        <position position="62"/>
    </location>
    <ligand>
        <name>Fe cation</name>
        <dbReference type="ChEBI" id="CHEBI:24875"/>
    </ligand>
</feature>
<dbReference type="PANTHER" id="PTHR43594:SF1">
    <property type="entry name" value="QUERCETIN 2,3-DIOXYGENASE PA2418-RELATED"/>
    <property type="match status" value="1"/>
</dbReference>
<comment type="similarity">
    <text evidence="1 3">Belongs to the pirin family.</text>
</comment>
<reference evidence="6 7" key="1">
    <citation type="submission" date="2016-10" db="EMBL/GenBank/DDBJ databases">
        <authorList>
            <person name="de Groot N.N."/>
        </authorList>
    </citation>
    <scope>NUCLEOTIDE SEQUENCE [LARGE SCALE GENOMIC DNA]</scope>
    <source>
        <strain>GEY</strain>
        <strain evidence="7">DSM 9560</strain>
    </source>
</reference>
<dbReference type="EMBL" id="FONY01000002">
    <property type="protein sequence ID" value="SFE52518.1"/>
    <property type="molecule type" value="Genomic_DNA"/>
</dbReference>
<dbReference type="InterPro" id="IPR012093">
    <property type="entry name" value="Pirin"/>
</dbReference>
<dbReference type="SUPFAM" id="SSF51182">
    <property type="entry name" value="RmlC-like cupins"/>
    <property type="match status" value="1"/>
</dbReference>
<evidence type="ECO:0000259" key="5">
    <source>
        <dbReference type="Pfam" id="PF05726"/>
    </source>
</evidence>
<feature type="domain" description="Pirin N-terminal" evidence="4">
    <location>
        <begin position="27"/>
        <end position="125"/>
    </location>
</feature>
<evidence type="ECO:0000313" key="7">
    <source>
        <dbReference type="Proteomes" id="UP000199513"/>
    </source>
</evidence>
<dbReference type="Pfam" id="PF02678">
    <property type="entry name" value="Pirin"/>
    <property type="match status" value="1"/>
</dbReference>
<gene>
    <name evidence="6" type="ORF">SAMN04488541_1002178</name>
</gene>
<evidence type="ECO:0000256" key="3">
    <source>
        <dbReference type="RuleBase" id="RU003457"/>
    </source>
</evidence>
<dbReference type="InterPro" id="IPR003829">
    <property type="entry name" value="Pirin_N_dom"/>
</dbReference>
<dbReference type="GO" id="GO:0046872">
    <property type="term" value="F:metal ion binding"/>
    <property type="evidence" value="ECO:0007669"/>
    <property type="project" value="UniProtKB-KW"/>
</dbReference>
<name>A0A1I2B9E5_9BACT</name>
<dbReference type="CDD" id="cd02909">
    <property type="entry name" value="cupin_pirin_N"/>
    <property type="match status" value="1"/>
</dbReference>
<comment type="cofactor">
    <cofactor evidence="2">
        <name>Fe cation</name>
        <dbReference type="ChEBI" id="CHEBI:24875"/>
    </cofactor>
    <text evidence="2">Binds 1 Fe cation per subunit.</text>
</comment>
<feature type="binding site" evidence="2">
    <location>
        <position position="60"/>
    </location>
    <ligand>
        <name>Fe cation</name>
        <dbReference type="ChEBI" id="CHEBI:24875"/>
    </ligand>
</feature>
<evidence type="ECO:0000256" key="2">
    <source>
        <dbReference type="PIRSR" id="PIRSR006232-1"/>
    </source>
</evidence>
<keyword evidence="7" id="KW-1185">Reference proteome</keyword>
<dbReference type="STRING" id="1003.SAMN04488541_1002178"/>
<feature type="domain" description="Pirin C-terminal" evidence="5">
    <location>
        <begin position="181"/>
        <end position="282"/>
    </location>
</feature>
<accession>A0A1I2B9E5</accession>
<dbReference type="AlphaFoldDB" id="A0A1I2B9E5"/>
<dbReference type="OrthoDB" id="321327at2"/>
<dbReference type="InterPro" id="IPR011051">
    <property type="entry name" value="RmlC_Cupin_sf"/>
</dbReference>
<dbReference type="InterPro" id="IPR053186">
    <property type="entry name" value="QDO-related"/>
</dbReference>
<dbReference type="PIRSF" id="PIRSF006232">
    <property type="entry name" value="Pirin"/>
    <property type="match status" value="1"/>
</dbReference>
<dbReference type="InterPro" id="IPR008778">
    <property type="entry name" value="Pirin_C_dom"/>
</dbReference>
<evidence type="ECO:0000256" key="1">
    <source>
        <dbReference type="ARBA" id="ARBA00008416"/>
    </source>
</evidence>
<dbReference type="CDD" id="cd02247">
    <property type="entry name" value="cupin_pirin_C"/>
    <property type="match status" value="1"/>
</dbReference>
<evidence type="ECO:0000259" key="4">
    <source>
        <dbReference type="Pfam" id="PF02678"/>
    </source>
</evidence>
<evidence type="ECO:0000313" key="6">
    <source>
        <dbReference type="EMBL" id="SFE52518.1"/>
    </source>
</evidence>
<sequence>MIKNIKKIYGSRPQSVGDGFVGKNALSAQHYKEFSPFLMLDHHGPMQVVPSDIPKGVDEHPHRGIETVTLVFEGALQHRDSAGNRGTLRAGDMQWMTAASGIVHEEKHELSFSKQGGVLNFIQLWTNLPSKYKMTPPRYQEISASQIPKAEIAQNVLVRVFSGELAGLKGVAKTYTPILLAELKISGQSEFQLSVPQGYNLGLYVIDDEIFVNGETQIKAGQIASFQQEGEIIHFHTKGKAHVLLLGGEPIQEPIATYGPFVMNTQAEIMQAIQDYQMGKMGHLV</sequence>